<dbReference type="Proteomes" id="UP001073227">
    <property type="component" value="Unassembled WGS sequence"/>
</dbReference>
<reference evidence="2" key="1">
    <citation type="submission" date="2022-10" db="EMBL/GenBank/DDBJ databases">
        <title>Hoeflea sp. G2-23, isolated from marine algae.</title>
        <authorList>
            <person name="Kristyanto S."/>
            <person name="Kim J.M."/>
            <person name="Jeon C.O."/>
        </authorList>
    </citation>
    <scope>NUCLEOTIDE SEQUENCE</scope>
    <source>
        <strain evidence="2">G2-23</strain>
    </source>
</reference>
<keyword evidence="3" id="KW-1185">Reference proteome</keyword>
<organism evidence="2 3">
    <name type="scientific">Hoeflea algicola</name>
    <dbReference type="NCBI Taxonomy" id="2983763"/>
    <lineage>
        <taxon>Bacteria</taxon>
        <taxon>Pseudomonadati</taxon>
        <taxon>Pseudomonadota</taxon>
        <taxon>Alphaproteobacteria</taxon>
        <taxon>Hyphomicrobiales</taxon>
        <taxon>Rhizobiaceae</taxon>
        <taxon>Hoeflea</taxon>
    </lineage>
</organism>
<dbReference type="PANTHER" id="PTHR48207">
    <property type="entry name" value="SUCCINATE--HYDROXYMETHYLGLUTARATE COA-TRANSFERASE"/>
    <property type="match status" value="1"/>
</dbReference>
<dbReference type="Pfam" id="PF02515">
    <property type="entry name" value="CoA_transf_3"/>
    <property type="match status" value="1"/>
</dbReference>
<dbReference type="GO" id="GO:0016740">
    <property type="term" value="F:transferase activity"/>
    <property type="evidence" value="ECO:0007669"/>
    <property type="project" value="UniProtKB-KW"/>
</dbReference>
<dbReference type="Gene3D" id="3.30.1540.10">
    <property type="entry name" value="formyl-coa transferase, domain 3"/>
    <property type="match status" value="1"/>
</dbReference>
<evidence type="ECO:0000313" key="3">
    <source>
        <dbReference type="Proteomes" id="UP001073227"/>
    </source>
</evidence>
<dbReference type="EMBL" id="JAOVZR010000001">
    <property type="protein sequence ID" value="MCY0149261.1"/>
    <property type="molecule type" value="Genomic_DNA"/>
</dbReference>
<dbReference type="InterPro" id="IPR044855">
    <property type="entry name" value="CoA-Trfase_III_dom3_sf"/>
</dbReference>
<evidence type="ECO:0000256" key="1">
    <source>
        <dbReference type="ARBA" id="ARBA00022679"/>
    </source>
</evidence>
<dbReference type="RefSeq" id="WP_267654762.1">
    <property type="nucleotide sequence ID" value="NZ_JAOVZR010000001.1"/>
</dbReference>
<comment type="caution">
    <text evidence="2">The sequence shown here is derived from an EMBL/GenBank/DDBJ whole genome shotgun (WGS) entry which is preliminary data.</text>
</comment>
<dbReference type="Gene3D" id="3.40.50.10540">
    <property type="entry name" value="Crotonobetainyl-coa:carnitine coa-transferase, domain 1"/>
    <property type="match status" value="1"/>
</dbReference>
<dbReference type="InterPro" id="IPR050483">
    <property type="entry name" value="CoA-transferase_III_domain"/>
</dbReference>
<dbReference type="SUPFAM" id="SSF89796">
    <property type="entry name" value="CoA-transferase family III (CaiB/BaiF)"/>
    <property type="match status" value="1"/>
</dbReference>
<accession>A0ABT3ZBT4</accession>
<dbReference type="PANTHER" id="PTHR48207:SF4">
    <property type="entry name" value="BLL6097 PROTEIN"/>
    <property type="match status" value="1"/>
</dbReference>
<proteinExistence type="predicted"/>
<sequence length="403" mass="43733">MTKSVLSGIRVLDFGRYIAGPYCSALLADQGAEVIRIERVNGNDDRYVMPLGDSAEGALYLQMNRNKKSLALDITQGRGAEIVRQLVATADVIVVNLPPKARTKLGLDYDTLRSIKSDIILTTVSAFGTGGSYGDRVGFDVSGQALSGAVYLTGTKDQPYRSAISYVDYSTGMSAAFGTMAALLERKTTGRGQHVEASLLGSALTMTNSMLIEEASGSRSRVPTGNRSPISGPSDLFATRDGWMFVQVIGQDMFERWIDLVGAEMLRGDPRFKDDISRGENGEILSELTAKWCRKFTTRECLTKLHASRVPGYQVLTPAEALEAREVSEGEFFDWQEREGLDAPVPIMRSPVSLSEHGMTPLRPAPRLGADTRSILEALGHGEEEISILVEDGLANCDEHGGD</sequence>
<name>A0ABT3ZBT4_9HYPH</name>
<gene>
    <name evidence="2" type="ORF">OEG84_16485</name>
</gene>
<dbReference type="InterPro" id="IPR023606">
    <property type="entry name" value="CoA-Trfase_III_dom_1_sf"/>
</dbReference>
<evidence type="ECO:0000313" key="2">
    <source>
        <dbReference type="EMBL" id="MCY0149261.1"/>
    </source>
</evidence>
<dbReference type="InterPro" id="IPR003673">
    <property type="entry name" value="CoA-Trfase_fam_III"/>
</dbReference>
<protein>
    <submittedName>
        <fullName evidence="2">CoA transferase</fullName>
    </submittedName>
</protein>
<keyword evidence="1 2" id="KW-0808">Transferase</keyword>